<dbReference type="InterPro" id="IPR051159">
    <property type="entry name" value="Hexapeptide_acetyltransf"/>
</dbReference>
<dbReference type="PANTHER" id="PTHR23416">
    <property type="entry name" value="SIALIC ACID SYNTHASE-RELATED"/>
    <property type="match status" value="1"/>
</dbReference>
<dbReference type="GO" id="GO:0008374">
    <property type="term" value="F:O-acyltransferase activity"/>
    <property type="evidence" value="ECO:0007669"/>
    <property type="project" value="TreeGrafter"/>
</dbReference>
<protein>
    <recommendedName>
        <fullName evidence="6">Acyltransferase</fullName>
    </recommendedName>
</protein>
<dbReference type="Pfam" id="PF00132">
    <property type="entry name" value="Hexapep"/>
    <property type="match status" value="1"/>
</dbReference>
<keyword evidence="2" id="KW-0808">Transferase</keyword>
<feature type="compositionally biased region" description="Polar residues" evidence="3">
    <location>
        <begin position="189"/>
        <end position="199"/>
    </location>
</feature>
<name>A0A6S6PKX4_ACEAC</name>
<evidence type="ECO:0000313" key="4">
    <source>
        <dbReference type="EMBL" id="BCI67993.1"/>
    </source>
</evidence>
<feature type="region of interest" description="Disordered" evidence="3">
    <location>
        <begin position="165"/>
        <end position="199"/>
    </location>
</feature>
<dbReference type="CDD" id="cd04647">
    <property type="entry name" value="LbH_MAT_like"/>
    <property type="match status" value="1"/>
</dbReference>
<dbReference type="GO" id="GO:0005829">
    <property type="term" value="C:cytosol"/>
    <property type="evidence" value="ECO:0007669"/>
    <property type="project" value="TreeGrafter"/>
</dbReference>
<evidence type="ECO:0000256" key="1">
    <source>
        <dbReference type="ARBA" id="ARBA00007274"/>
    </source>
</evidence>
<dbReference type="Proteomes" id="UP000515220">
    <property type="component" value="Chromosome"/>
</dbReference>
<dbReference type="SUPFAM" id="SSF51161">
    <property type="entry name" value="Trimeric LpxA-like enzymes"/>
    <property type="match status" value="1"/>
</dbReference>
<accession>A0A6S6PKX4</accession>
<comment type="similarity">
    <text evidence="1">Belongs to the transferase hexapeptide repeat family.</text>
</comment>
<dbReference type="EMBL" id="AP023326">
    <property type="protein sequence ID" value="BCI67993.1"/>
    <property type="molecule type" value="Genomic_DNA"/>
</dbReference>
<evidence type="ECO:0000256" key="3">
    <source>
        <dbReference type="SAM" id="MobiDB-lite"/>
    </source>
</evidence>
<reference evidence="4 5" key="1">
    <citation type="submission" date="2020-07" db="EMBL/GenBank/DDBJ databases">
        <title>Complete Genome Sequence of an acetic acid bacterium, Acetobacter aceti JCM20276.</title>
        <authorList>
            <person name="Hirose Y."/>
            <person name="Mihara H."/>
        </authorList>
    </citation>
    <scope>NUCLEOTIDE SEQUENCE [LARGE SCALE GENOMIC DNA]</scope>
    <source>
        <strain evidence="4 5">JCM20276</strain>
    </source>
</reference>
<gene>
    <name evidence="4" type="ORF">AAJCM20276_26170</name>
</gene>
<dbReference type="PANTHER" id="PTHR23416:SF23">
    <property type="entry name" value="ACETYLTRANSFERASE C18B11.09C-RELATED"/>
    <property type="match status" value="1"/>
</dbReference>
<dbReference type="InterPro" id="IPR001451">
    <property type="entry name" value="Hexapep"/>
</dbReference>
<proteinExistence type="inferred from homology"/>
<sequence length="199" mass="21070">MTLPDNIFTRHLCRLCLAGIGSELIPAFLRTRLLNTLGASLDPSACIWPGCHLRSTNITMGRESFINVGFFFDGAARLTIGNNVRIGQFLSVATATHDVGPAEQRCTIEAVLGDVVIEDGCWIGLNVTILPGVTIAKGCVIGAGSLVTKSTEPNGLYVGSPARRLRDLPLGKPEKGKGRSAERVPSPFPSTQRAGATAE</sequence>
<evidence type="ECO:0000313" key="5">
    <source>
        <dbReference type="Proteomes" id="UP000515220"/>
    </source>
</evidence>
<dbReference type="Gene3D" id="2.160.10.10">
    <property type="entry name" value="Hexapeptide repeat proteins"/>
    <property type="match status" value="1"/>
</dbReference>
<evidence type="ECO:0000256" key="2">
    <source>
        <dbReference type="ARBA" id="ARBA00022679"/>
    </source>
</evidence>
<dbReference type="RefSeq" id="WP_099347221.1">
    <property type="nucleotide sequence ID" value="NZ_AP023326.1"/>
</dbReference>
<dbReference type="InterPro" id="IPR011004">
    <property type="entry name" value="Trimer_LpxA-like_sf"/>
</dbReference>
<dbReference type="AlphaFoldDB" id="A0A6S6PKX4"/>
<feature type="compositionally biased region" description="Basic and acidic residues" evidence="3">
    <location>
        <begin position="165"/>
        <end position="182"/>
    </location>
</feature>
<evidence type="ECO:0008006" key="6">
    <source>
        <dbReference type="Google" id="ProtNLM"/>
    </source>
</evidence>
<organism evidence="4 5">
    <name type="scientific">Acetobacter aceti</name>
    <dbReference type="NCBI Taxonomy" id="435"/>
    <lineage>
        <taxon>Bacteria</taxon>
        <taxon>Pseudomonadati</taxon>
        <taxon>Pseudomonadota</taxon>
        <taxon>Alphaproteobacteria</taxon>
        <taxon>Acetobacterales</taxon>
        <taxon>Acetobacteraceae</taxon>
        <taxon>Acetobacter</taxon>
        <taxon>Acetobacter subgen. Acetobacter</taxon>
    </lineage>
</organism>